<dbReference type="Proteomes" id="UP000245368">
    <property type="component" value="Chromosome"/>
</dbReference>
<sequence>MEKRRENLKQLDTAAGRGVTFTTYQSPVQPHDLYEARHFYAADRMGMRPNVLEIKLDGGGALLQPGAFQFSRGNVRMKSLSGMQNSPGMGGGQGNMQGGGLGGLLGGGGGGGGLGGILGGVARMAAGRAMGESSARNIFQGNGVVWTEPTYKHLIIGEKDNPNDNYIIDDGAFYACEASMDMSPRLMLDARAFGGNGLVSPELKGSGFFVLESPVPFEEIEIHTLQNDEMRVDGDLILLFSSSLQFSIERFDRGWFSTYRSGEGMIYSLTGSGVVWLTPTAQAARKQVAVPVGDSSSGANH</sequence>
<dbReference type="PANTHER" id="PTHR38074">
    <property type="entry name" value="ALTERED INHERITANCE OF MITOCHONDRIA PROTEIN 24, MITOCHONDRIAL"/>
    <property type="match status" value="1"/>
</dbReference>
<dbReference type="KEGG" id="dez:DKM44_00625"/>
<protein>
    <recommendedName>
        <fullName evidence="3">AIM24 family protein</fullName>
    </recommendedName>
</protein>
<dbReference type="AlphaFoldDB" id="A0A2Z3JAB3"/>
<dbReference type="PANTHER" id="PTHR38074:SF1">
    <property type="entry name" value="ALTERED INHERITANCE OF MITOCHONDRIA PROTEIN 24, MITOCHONDRIAL"/>
    <property type="match status" value="1"/>
</dbReference>
<dbReference type="RefSeq" id="WP_109824559.1">
    <property type="nucleotide sequence ID" value="NZ_CP029494.1"/>
</dbReference>
<proteinExistence type="predicted"/>
<evidence type="ECO:0000313" key="2">
    <source>
        <dbReference type="Proteomes" id="UP000245368"/>
    </source>
</evidence>
<dbReference type="InterPro" id="IPR036983">
    <property type="entry name" value="AIM24_sf"/>
</dbReference>
<dbReference type="InterPro" id="IPR002838">
    <property type="entry name" value="AIM24"/>
</dbReference>
<dbReference type="SUPFAM" id="SSF51219">
    <property type="entry name" value="TRAP-like"/>
    <property type="match status" value="1"/>
</dbReference>
<evidence type="ECO:0008006" key="3">
    <source>
        <dbReference type="Google" id="ProtNLM"/>
    </source>
</evidence>
<organism evidence="1 2">
    <name type="scientific">Deinococcus irradiatisoli</name>
    <dbReference type="NCBI Taxonomy" id="2202254"/>
    <lineage>
        <taxon>Bacteria</taxon>
        <taxon>Thermotogati</taxon>
        <taxon>Deinococcota</taxon>
        <taxon>Deinococci</taxon>
        <taxon>Deinococcales</taxon>
        <taxon>Deinococcaceae</taxon>
        <taxon>Deinococcus</taxon>
    </lineage>
</organism>
<dbReference type="Pfam" id="PF01987">
    <property type="entry name" value="AIM24"/>
    <property type="match status" value="1"/>
</dbReference>
<dbReference type="Gene3D" id="3.60.160.10">
    <property type="entry name" value="Mitochondrial biogenesis AIM24"/>
    <property type="match status" value="1"/>
</dbReference>
<reference evidence="1 2" key="1">
    <citation type="submission" date="2018-05" db="EMBL/GenBank/DDBJ databases">
        <title>Complete Genome Sequence of Deinococcus sp. strain 17bor-2.</title>
        <authorList>
            <person name="Srinivasan S."/>
        </authorList>
    </citation>
    <scope>NUCLEOTIDE SEQUENCE [LARGE SCALE GENOMIC DNA]</scope>
    <source>
        <strain evidence="1 2">17bor-2</strain>
    </source>
</reference>
<dbReference type="InterPro" id="IPR016031">
    <property type="entry name" value="Trp_RNA-bd_attenuator-like_dom"/>
</dbReference>
<gene>
    <name evidence="1" type="ORF">DKM44_00625</name>
</gene>
<dbReference type="OrthoDB" id="9779518at2"/>
<evidence type="ECO:0000313" key="1">
    <source>
        <dbReference type="EMBL" id="AWN21925.1"/>
    </source>
</evidence>
<accession>A0A2Z3JAB3</accession>
<dbReference type="EMBL" id="CP029494">
    <property type="protein sequence ID" value="AWN21925.1"/>
    <property type="molecule type" value="Genomic_DNA"/>
</dbReference>
<keyword evidence="2" id="KW-1185">Reference proteome</keyword>
<name>A0A2Z3JAB3_9DEIO</name>